<dbReference type="AlphaFoldDB" id="A0A6J7CTA3"/>
<dbReference type="PANTHER" id="PTHR21310">
    <property type="entry name" value="AMINOGLYCOSIDE PHOSPHOTRANSFERASE-RELATED-RELATED"/>
    <property type="match status" value="1"/>
</dbReference>
<dbReference type="EMBL" id="CAEZYH010000009">
    <property type="protein sequence ID" value="CAB4711170.1"/>
    <property type="molecule type" value="Genomic_DNA"/>
</dbReference>
<evidence type="ECO:0000313" key="5">
    <source>
        <dbReference type="EMBL" id="CAB4861647.1"/>
    </source>
</evidence>
<evidence type="ECO:0000313" key="6">
    <source>
        <dbReference type="EMBL" id="CAB4888926.1"/>
    </source>
</evidence>
<feature type="domain" description="Aminoglycoside phosphotransferase" evidence="1">
    <location>
        <begin position="45"/>
        <end position="263"/>
    </location>
</feature>
<dbReference type="EMBL" id="CAFBPS010000005">
    <property type="protein sequence ID" value="CAB5019125.1"/>
    <property type="molecule type" value="Genomic_DNA"/>
</dbReference>
<accession>A0A6J7CTA3</accession>
<evidence type="ECO:0000313" key="2">
    <source>
        <dbReference type="EMBL" id="CAB4711170.1"/>
    </source>
</evidence>
<dbReference type="Pfam" id="PF01636">
    <property type="entry name" value="APH"/>
    <property type="match status" value="1"/>
</dbReference>
<dbReference type="EMBL" id="CAFBMF010000005">
    <property type="protein sequence ID" value="CAB4888926.1"/>
    <property type="molecule type" value="Genomic_DNA"/>
</dbReference>
<sequence length="317" mass="35958">MQFADLPLVASPISVVEENVIEEGILNFASEQKLSDIQLIRRSMNAVYKVVSPSGPKIMRVSRPTDTTLPAIEFADYLRQNNFEVPAPMSRAPFRHDEIEITLWEFIEPDPKRLVDWPAIGNFVRRLHDIDPNDIAKFYPLPKATSFPWWNFDHLLAEMGSTLDASDCEVLLKRWQALRPYFTTAQNIDLGSSVVRPVLCHGDIHPGNVIVDRNSGRPVLLDWDLLSVAPREWDHAALLTWATRWGGQASTYSDFAQGYGSDFSTNDLANALAELRLLSATLMRWRAGLSTPSARAEAENRMKWWRQDPTAPMWQAV</sequence>
<name>A0A6J7CTA3_9ZZZZ</name>
<dbReference type="SUPFAM" id="SSF56112">
    <property type="entry name" value="Protein kinase-like (PK-like)"/>
    <property type="match status" value="1"/>
</dbReference>
<dbReference type="EMBL" id="CAFAAL010000006">
    <property type="protein sequence ID" value="CAB4792997.1"/>
    <property type="molecule type" value="Genomic_DNA"/>
</dbReference>
<protein>
    <submittedName>
        <fullName evidence="5">Unannotated protein</fullName>
    </submittedName>
</protein>
<proteinExistence type="predicted"/>
<evidence type="ECO:0000313" key="4">
    <source>
        <dbReference type="EMBL" id="CAB4792997.1"/>
    </source>
</evidence>
<dbReference type="Gene3D" id="3.90.1200.10">
    <property type="match status" value="1"/>
</dbReference>
<dbReference type="PANTHER" id="PTHR21310:SF40">
    <property type="entry name" value="AMINOGLYCOSIDE PHOSPHOTRANSFERASE DOMAIN-CONTAINING PROTEIN-RELATED"/>
    <property type="match status" value="1"/>
</dbReference>
<reference evidence="5" key="1">
    <citation type="submission" date="2020-05" db="EMBL/GenBank/DDBJ databases">
        <authorList>
            <person name="Chiriac C."/>
            <person name="Salcher M."/>
            <person name="Ghai R."/>
            <person name="Kavagutti S V."/>
        </authorList>
    </citation>
    <scope>NUCLEOTIDE SEQUENCE</scope>
</reference>
<evidence type="ECO:0000259" key="1">
    <source>
        <dbReference type="Pfam" id="PF01636"/>
    </source>
</evidence>
<dbReference type="InterPro" id="IPR011009">
    <property type="entry name" value="Kinase-like_dom_sf"/>
</dbReference>
<dbReference type="InterPro" id="IPR051678">
    <property type="entry name" value="AGP_Transferase"/>
</dbReference>
<organism evidence="5">
    <name type="scientific">freshwater metagenome</name>
    <dbReference type="NCBI Taxonomy" id="449393"/>
    <lineage>
        <taxon>unclassified sequences</taxon>
        <taxon>metagenomes</taxon>
        <taxon>ecological metagenomes</taxon>
    </lineage>
</organism>
<evidence type="ECO:0000313" key="3">
    <source>
        <dbReference type="EMBL" id="CAB4771710.1"/>
    </source>
</evidence>
<gene>
    <name evidence="2" type="ORF">UFOPK2658_00412</name>
    <name evidence="3" type="ORF">UFOPK2880_00855</name>
    <name evidence="4" type="ORF">UFOPK3004_00159</name>
    <name evidence="5" type="ORF">UFOPK3304_00490</name>
    <name evidence="6" type="ORF">UFOPK3494_00175</name>
    <name evidence="7" type="ORF">UFOPK4134_00161</name>
</gene>
<evidence type="ECO:0000313" key="7">
    <source>
        <dbReference type="EMBL" id="CAB5019125.1"/>
    </source>
</evidence>
<dbReference type="EMBL" id="CAEZZP010000045">
    <property type="protein sequence ID" value="CAB4771710.1"/>
    <property type="molecule type" value="Genomic_DNA"/>
</dbReference>
<dbReference type="InterPro" id="IPR002575">
    <property type="entry name" value="Aminoglycoside_PTrfase"/>
</dbReference>
<dbReference type="EMBL" id="CAFBLJ010000017">
    <property type="protein sequence ID" value="CAB4861647.1"/>
    <property type="molecule type" value="Genomic_DNA"/>
</dbReference>